<protein>
    <recommendedName>
        <fullName evidence="1">DinB-like domain-containing protein</fullName>
    </recommendedName>
</protein>
<sequence>MVHAKDVISDQLLANANDPSWYVPFSDSVESLSEEQAFWKPNEESNSIAEIVQHLLYWNQTWQTRYQESHVNAVPSIGSNNNSFIIPEKDTFTDLKTRLLKVLLKWQDLLTEERVESDVNGFPEQVKWWGVLGNVSTHNAYHIGQIIYIRKLQNSWKLANGEEDNK</sequence>
<dbReference type="InterPro" id="IPR034660">
    <property type="entry name" value="DinB/YfiT-like"/>
</dbReference>
<evidence type="ECO:0000313" key="2">
    <source>
        <dbReference type="EMBL" id="EKN71527.1"/>
    </source>
</evidence>
<dbReference type="InterPro" id="IPR024775">
    <property type="entry name" value="DinB-like"/>
</dbReference>
<dbReference type="OrthoDB" id="9798830at2"/>
<dbReference type="AlphaFoldDB" id="K6DG42"/>
<dbReference type="RefSeq" id="WP_007083286.1">
    <property type="nucleotide sequence ID" value="NZ_AJLS01000006.1"/>
</dbReference>
<dbReference type="STRING" id="1117379.BABA_01215"/>
<accession>K6DG42</accession>
<evidence type="ECO:0000259" key="1">
    <source>
        <dbReference type="Pfam" id="PF12867"/>
    </source>
</evidence>
<dbReference type="eggNOG" id="COG2318">
    <property type="taxonomic scope" value="Bacteria"/>
</dbReference>
<keyword evidence="3" id="KW-1185">Reference proteome</keyword>
<dbReference type="PATRIC" id="fig|1117379.3.peg.252"/>
<name>K6DG42_9BACI</name>
<dbReference type="EMBL" id="AJLS01000006">
    <property type="protein sequence ID" value="EKN71527.1"/>
    <property type="molecule type" value="Genomic_DNA"/>
</dbReference>
<evidence type="ECO:0000313" key="3">
    <source>
        <dbReference type="Proteomes" id="UP000006316"/>
    </source>
</evidence>
<gene>
    <name evidence="2" type="ORF">BABA_01215</name>
</gene>
<proteinExistence type="predicted"/>
<dbReference type="SUPFAM" id="SSF109854">
    <property type="entry name" value="DinB/YfiT-like putative metalloenzymes"/>
    <property type="match status" value="1"/>
</dbReference>
<organism evidence="2 3">
    <name type="scientific">Neobacillus bataviensis LMG 21833</name>
    <dbReference type="NCBI Taxonomy" id="1117379"/>
    <lineage>
        <taxon>Bacteria</taxon>
        <taxon>Bacillati</taxon>
        <taxon>Bacillota</taxon>
        <taxon>Bacilli</taxon>
        <taxon>Bacillales</taxon>
        <taxon>Bacillaceae</taxon>
        <taxon>Neobacillus</taxon>
    </lineage>
</organism>
<dbReference type="Pfam" id="PF12867">
    <property type="entry name" value="DinB_2"/>
    <property type="match status" value="1"/>
</dbReference>
<dbReference type="Proteomes" id="UP000006316">
    <property type="component" value="Unassembled WGS sequence"/>
</dbReference>
<feature type="domain" description="DinB-like" evidence="1">
    <location>
        <begin position="28"/>
        <end position="146"/>
    </location>
</feature>
<reference evidence="2 3" key="1">
    <citation type="journal article" date="2012" name="Front. Microbiol.">
        <title>Redundancy and modularity in membrane-associated dissimilatory nitrate reduction in Bacillus.</title>
        <authorList>
            <person name="Heylen K."/>
            <person name="Keltjens J."/>
        </authorList>
    </citation>
    <scope>NUCLEOTIDE SEQUENCE [LARGE SCALE GENOMIC DNA]</scope>
    <source>
        <strain evidence="3">LMG 21833T</strain>
    </source>
</reference>
<comment type="caution">
    <text evidence="2">The sequence shown here is derived from an EMBL/GenBank/DDBJ whole genome shotgun (WGS) entry which is preliminary data.</text>
</comment>
<dbReference type="Gene3D" id="1.20.120.450">
    <property type="entry name" value="dinb family like domain"/>
    <property type="match status" value="1"/>
</dbReference>